<sequence>MKKRFLSLIMALAMMIGVFTPLLSSAANDEVTVPTGKVEQGQLQDTKPTETTVNLYKLTTKKSYKAGAPWNHTGGKIDPKEYANLGSGVTALAGAQFTFYKINGKNDVENEKILELLNANASSFKTVAQMNDLIANGKTELTPSKVDNTLNAIAKNKLSIATGEGLTDGHTADTTAEGLATVTLGEGYYWVVESKAPDKVTGQVAVPFGLTLPLTNAYDVTNENGDVIAKAGTKYLNPVHIYPKNIETNDVKIDKNFLKEKTGKMTDAEFAQFKKEAIASGYTEEQINKWQADINNYNAEKAKVALSVGTKAPYDIVTEIPQNYNYTSMSWSDIMSKGLTFNNDLKVTVSQEGQEDKVYNFTDAATVAGATYKQGSYGFDLTFDENGAIMTDILAKAKNGAVKVRLQYSATVNNKTVVDNYENNKVSFTPGKPNPTPNLTPADNKIEVTKAWDDGKGGTTAPTGVEVTYFLINSKGEVVDSVTKKGLDFNHTFNIDEKIANDTFTVREVVRGYKAAYKSEADGKVTVTNKINPDVLVPTNPEITTGGKKFVKADQTTGERLTGAEFEVYDAQTKGKVLAYVTTKEAETLKKAVTDAKTALDKAIDAYNNLSAEDQKGEKGKQAKTAINTAQKKYNDAVVAAAQQYKWVETTDKTAERVKLVSDGQGKFEITGLAYGTYYLQETKAPKGYALNEARYEFKIAKGSYSATAGGVTYESDDPVSDKTVGGAQRIDNKKVTIPQTGGIGTIIFTAIGLAIMASAIIAIKKRQATEAR</sequence>
<dbReference type="Gene3D" id="1.20.58.90">
    <property type="match status" value="1"/>
</dbReference>
<evidence type="ECO:0000259" key="7">
    <source>
        <dbReference type="Pfam" id="PF00746"/>
    </source>
</evidence>
<comment type="caution">
    <text evidence="11">The sequence shown here is derived from an EMBL/GenBank/DDBJ whole genome shotgun (WGS) entry which is preliminary data.</text>
</comment>
<dbReference type="InterPro" id="IPR026466">
    <property type="entry name" value="Fim_isopep_form_D2_dom"/>
</dbReference>
<feature type="signal peptide" evidence="6">
    <location>
        <begin position="1"/>
        <end position="26"/>
    </location>
</feature>
<dbReference type="InterPro" id="IPR013783">
    <property type="entry name" value="Ig-like_fold"/>
</dbReference>
<dbReference type="InterPro" id="IPR019931">
    <property type="entry name" value="LPXTG_anchor"/>
</dbReference>
<keyword evidence="2" id="KW-0964">Secreted</keyword>
<keyword evidence="5" id="KW-0472">Membrane</keyword>
<organism evidence="11 12">
    <name type="scientific">Finegoldia dalianensis</name>
    <dbReference type="NCBI Taxonomy" id="3145239"/>
    <lineage>
        <taxon>Bacteria</taxon>
        <taxon>Bacillati</taxon>
        <taxon>Bacillota</taxon>
        <taxon>Tissierellia</taxon>
        <taxon>Tissierellales</taxon>
        <taxon>Peptoniphilaceae</taxon>
        <taxon>Finegoldia</taxon>
    </lineage>
</organism>
<dbReference type="NCBIfam" id="TIGR04226">
    <property type="entry name" value="RrgB_K2N_iso_D2"/>
    <property type="match status" value="1"/>
</dbReference>
<dbReference type="Pfam" id="PF00746">
    <property type="entry name" value="Gram_pos_anchor"/>
    <property type="match status" value="1"/>
</dbReference>
<dbReference type="SUPFAM" id="SSF49478">
    <property type="entry name" value="Cna protein B-type domain"/>
    <property type="match status" value="1"/>
</dbReference>
<feature type="domain" description="Gram-positive pilin backbone subunit 2 Cna-B-like" evidence="9">
    <location>
        <begin position="309"/>
        <end position="424"/>
    </location>
</feature>
<evidence type="ECO:0000256" key="2">
    <source>
        <dbReference type="ARBA" id="ARBA00022525"/>
    </source>
</evidence>
<protein>
    <submittedName>
        <fullName evidence="11">SpaA isopeptide-forming pilin-related protein</fullName>
    </submittedName>
</protein>
<keyword evidence="5" id="KW-0812">Transmembrane</keyword>
<dbReference type="Pfam" id="PF16555">
    <property type="entry name" value="GramPos_pilinD1"/>
    <property type="match status" value="1"/>
</dbReference>
<keyword evidence="1" id="KW-0134">Cell wall</keyword>
<reference evidence="11 12" key="1">
    <citation type="journal article" date="2024" name="Anaerobe">
        <title>The identification of Finegoldia dalianensis sp. nov., isolated from the pus of a patient with skin abscess and genomic analysis of the strains belonging to Finegoldia genus.</title>
        <authorList>
            <person name="Li Y."/>
            <person name="Wang Y."/>
            <person name="Xiao D."/>
            <person name="Wang J."/>
            <person name="Jin D."/>
        </authorList>
    </citation>
    <scope>NUCLEOTIDE SEQUENCE [LARGE SCALE GENOMIC DNA]</scope>
    <source>
        <strain evidence="11 12">LY240594</strain>
    </source>
</reference>
<dbReference type="Gene3D" id="2.60.40.740">
    <property type="match status" value="1"/>
</dbReference>
<evidence type="ECO:0000256" key="5">
    <source>
        <dbReference type="SAM" id="Phobius"/>
    </source>
</evidence>
<keyword evidence="3 6" id="KW-0732">Signal</keyword>
<evidence type="ECO:0000313" key="12">
    <source>
        <dbReference type="Proteomes" id="UP001634413"/>
    </source>
</evidence>
<dbReference type="NCBIfam" id="TIGR01167">
    <property type="entry name" value="LPXTG_anchor"/>
    <property type="match status" value="1"/>
</dbReference>
<evidence type="ECO:0000256" key="6">
    <source>
        <dbReference type="SAM" id="SignalP"/>
    </source>
</evidence>
<name>A0ABW9KEK7_9FIRM</name>
<feature type="domain" description="SpaA-like prealbumin fold" evidence="10">
    <location>
        <begin position="652"/>
        <end position="704"/>
    </location>
</feature>
<dbReference type="Gene3D" id="2.60.40.10">
    <property type="entry name" value="Immunoglobulins"/>
    <property type="match status" value="2"/>
</dbReference>
<accession>A0ABW9KEK7</accession>
<keyword evidence="12" id="KW-1185">Reference proteome</keyword>
<evidence type="ECO:0000259" key="10">
    <source>
        <dbReference type="Pfam" id="PF17802"/>
    </source>
</evidence>
<evidence type="ECO:0000256" key="1">
    <source>
        <dbReference type="ARBA" id="ARBA00022512"/>
    </source>
</evidence>
<feature type="transmembrane region" description="Helical" evidence="5">
    <location>
        <begin position="743"/>
        <end position="764"/>
    </location>
</feature>
<dbReference type="Proteomes" id="UP001634413">
    <property type="component" value="Unassembled WGS sequence"/>
</dbReference>
<dbReference type="InterPro" id="IPR032364">
    <property type="entry name" value="GramPos_pilinD1_N"/>
</dbReference>
<feature type="chain" id="PRO_5046167411" evidence="6">
    <location>
        <begin position="27"/>
        <end position="773"/>
    </location>
</feature>
<proteinExistence type="predicted"/>
<dbReference type="Pfam" id="PF16569">
    <property type="entry name" value="GramPos_pilinBB"/>
    <property type="match status" value="1"/>
</dbReference>
<dbReference type="Pfam" id="PF17802">
    <property type="entry name" value="SpaA"/>
    <property type="match status" value="1"/>
</dbReference>
<dbReference type="InterPro" id="IPR032334">
    <property type="entry name" value="GramPos_pilinBB"/>
</dbReference>
<keyword evidence="4" id="KW-0572">Peptidoglycan-anchor</keyword>
<keyword evidence="5" id="KW-1133">Transmembrane helix</keyword>
<evidence type="ECO:0000259" key="8">
    <source>
        <dbReference type="Pfam" id="PF16555"/>
    </source>
</evidence>
<evidence type="ECO:0000256" key="3">
    <source>
        <dbReference type="ARBA" id="ARBA00022729"/>
    </source>
</evidence>
<dbReference type="Gene3D" id="2.60.40.1140">
    <property type="entry name" value="Collagen-binding surface protein Cna, B-type domain"/>
    <property type="match status" value="1"/>
</dbReference>
<dbReference type="InterPro" id="IPR041033">
    <property type="entry name" value="SpaA_PFL_dom_1"/>
</dbReference>
<evidence type="ECO:0000256" key="4">
    <source>
        <dbReference type="ARBA" id="ARBA00023088"/>
    </source>
</evidence>
<evidence type="ECO:0000259" key="9">
    <source>
        <dbReference type="Pfam" id="PF16569"/>
    </source>
</evidence>
<gene>
    <name evidence="11" type="ORF">ABDJ34_09490</name>
</gene>
<dbReference type="EMBL" id="JBDLBQ010000010">
    <property type="protein sequence ID" value="MFN2103127.1"/>
    <property type="molecule type" value="Genomic_DNA"/>
</dbReference>
<feature type="domain" description="Gram-positive pilin subunit D1 N-terminal" evidence="8">
    <location>
        <begin position="49"/>
        <end position="245"/>
    </location>
</feature>
<dbReference type="RefSeq" id="WP_412702185.1">
    <property type="nucleotide sequence ID" value="NZ_JBDLBQ010000010.1"/>
</dbReference>
<evidence type="ECO:0000313" key="11">
    <source>
        <dbReference type="EMBL" id="MFN2103127.1"/>
    </source>
</evidence>
<feature type="domain" description="Gram-positive cocci surface proteins LPxTG" evidence="7">
    <location>
        <begin position="733"/>
        <end position="767"/>
    </location>
</feature>